<dbReference type="OrthoDB" id="443402at2759"/>
<dbReference type="AlphaFoldDB" id="A0A6A6I075"/>
<feature type="coiled-coil region" evidence="1">
    <location>
        <begin position="138"/>
        <end position="166"/>
    </location>
</feature>
<proteinExistence type="predicted"/>
<evidence type="ECO:0000256" key="1">
    <source>
        <dbReference type="SAM" id="Coils"/>
    </source>
</evidence>
<feature type="compositionally biased region" description="Acidic residues" evidence="2">
    <location>
        <begin position="222"/>
        <end position="235"/>
    </location>
</feature>
<accession>A0A6A6I075</accession>
<gene>
    <name evidence="4" type="ORF">BU26DRAFT_523442</name>
</gene>
<keyword evidence="3" id="KW-0472">Membrane</keyword>
<protein>
    <recommendedName>
        <fullName evidence="6">RanBP2-type domain-containing protein</fullName>
    </recommendedName>
</protein>
<feature type="transmembrane region" description="Helical" evidence="3">
    <location>
        <begin position="655"/>
        <end position="676"/>
    </location>
</feature>
<evidence type="ECO:0000313" key="4">
    <source>
        <dbReference type="EMBL" id="KAF2243894.1"/>
    </source>
</evidence>
<evidence type="ECO:0008006" key="6">
    <source>
        <dbReference type="Google" id="ProtNLM"/>
    </source>
</evidence>
<dbReference type="Proteomes" id="UP000800094">
    <property type="component" value="Unassembled WGS sequence"/>
</dbReference>
<organism evidence="4 5">
    <name type="scientific">Trematosphaeria pertusa</name>
    <dbReference type="NCBI Taxonomy" id="390896"/>
    <lineage>
        <taxon>Eukaryota</taxon>
        <taxon>Fungi</taxon>
        <taxon>Dikarya</taxon>
        <taxon>Ascomycota</taxon>
        <taxon>Pezizomycotina</taxon>
        <taxon>Dothideomycetes</taxon>
        <taxon>Pleosporomycetidae</taxon>
        <taxon>Pleosporales</taxon>
        <taxon>Massarineae</taxon>
        <taxon>Trematosphaeriaceae</taxon>
        <taxon>Trematosphaeria</taxon>
    </lineage>
</organism>
<keyword evidence="3" id="KW-0812">Transmembrane</keyword>
<feature type="transmembrane region" description="Helical" evidence="3">
    <location>
        <begin position="623"/>
        <end position="643"/>
    </location>
</feature>
<dbReference type="RefSeq" id="XP_033678898.1">
    <property type="nucleotide sequence ID" value="XM_033830051.1"/>
</dbReference>
<keyword evidence="1" id="KW-0175">Coiled coil</keyword>
<feature type="region of interest" description="Disordered" evidence="2">
    <location>
        <begin position="41"/>
        <end position="78"/>
    </location>
</feature>
<dbReference type="EMBL" id="ML987204">
    <property type="protein sequence ID" value="KAF2243894.1"/>
    <property type="molecule type" value="Genomic_DNA"/>
</dbReference>
<name>A0A6A6I075_9PLEO</name>
<evidence type="ECO:0000256" key="2">
    <source>
        <dbReference type="SAM" id="MobiDB-lite"/>
    </source>
</evidence>
<dbReference type="GeneID" id="54583381"/>
<keyword evidence="5" id="KW-1185">Reference proteome</keyword>
<keyword evidence="3" id="KW-1133">Transmembrane helix</keyword>
<feature type="compositionally biased region" description="Basic and acidic residues" evidence="2">
    <location>
        <begin position="185"/>
        <end position="201"/>
    </location>
</feature>
<evidence type="ECO:0000313" key="5">
    <source>
        <dbReference type="Proteomes" id="UP000800094"/>
    </source>
</evidence>
<feature type="region of interest" description="Disordered" evidence="2">
    <location>
        <begin position="185"/>
        <end position="242"/>
    </location>
</feature>
<reference evidence="4" key="1">
    <citation type="journal article" date="2020" name="Stud. Mycol.">
        <title>101 Dothideomycetes genomes: a test case for predicting lifestyles and emergence of pathogens.</title>
        <authorList>
            <person name="Haridas S."/>
            <person name="Albert R."/>
            <person name="Binder M."/>
            <person name="Bloem J."/>
            <person name="Labutti K."/>
            <person name="Salamov A."/>
            <person name="Andreopoulos B."/>
            <person name="Baker S."/>
            <person name="Barry K."/>
            <person name="Bills G."/>
            <person name="Bluhm B."/>
            <person name="Cannon C."/>
            <person name="Castanera R."/>
            <person name="Culley D."/>
            <person name="Daum C."/>
            <person name="Ezra D."/>
            <person name="Gonzalez J."/>
            <person name="Henrissat B."/>
            <person name="Kuo A."/>
            <person name="Liang C."/>
            <person name="Lipzen A."/>
            <person name="Lutzoni F."/>
            <person name="Magnuson J."/>
            <person name="Mondo S."/>
            <person name="Nolan M."/>
            <person name="Ohm R."/>
            <person name="Pangilinan J."/>
            <person name="Park H.-J."/>
            <person name="Ramirez L."/>
            <person name="Alfaro M."/>
            <person name="Sun H."/>
            <person name="Tritt A."/>
            <person name="Yoshinaga Y."/>
            <person name="Zwiers L.-H."/>
            <person name="Turgeon B."/>
            <person name="Goodwin S."/>
            <person name="Spatafora J."/>
            <person name="Crous P."/>
            <person name="Grigoriev I."/>
        </authorList>
    </citation>
    <scope>NUCLEOTIDE SEQUENCE</scope>
    <source>
        <strain evidence="4">CBS 122368</strain>
    </source>
</reference>
<sequence>MGAAPAEGSWTCATCGTCNSQLTPDFCPACGSYRDDGYGHGGGSGGYSSDNNRQQRQRESLSSGGARGAEGIEDPENGDYFINDESIWSEAGSITTATSLPPGEANDMVLQELVTLLWGNQSVHNLFIRALEGNRVSADQLERKFRRLLKRMASSLRDEAKDLEQRRASKLVAISSRAVSSLIRKRAEDESPLRNEKEKRSQPAKIQLSPLRDDMQIYGSSSEDETDDEEDQPVGEDERNQLSRVRGFITQSSAFTALCKNLESFVHPTLRSMLLDFIERPKKDTSDPAQQTWVTAARTLATELRDVDPSLISISREHRGGHVNALKIRVEDLTREKWNWWPLSPAWRPTGKDEMRIRWTCICGEKRWIDAPDSLAGALNQLGIHLASTGGGGQRSNTSSVQTLAFHGPQSHIQPTTGSASQPVPHFDQQSWQLQDVLSPIANTDLVDQNLHSWILFVVPTGGDYRLAQINVRGDSSSSFFTTLKSEYFRLRGFFVRYLSVWCFDHCDFYKFEKFDELSIAPKRKDQYPDPHNSEYDYCPKPLLEMPPVTPHEFHKRFYSCTSSVFHFRCYRNCQCAMLRKKAHNREVLDVLPKRRVRLDERSELREPFWGLFARHEIHFWRILAYNVLCITPLVWFFFMWLYSWGHEGDLQDASVPLMVMLALLSIFWTTFIASLKSDRAMEMR</sequence>
<evidence type="ECO:0000256" key="3">
    <source>
        <dbReference type="SAM" id="Phobius"/>
    </source>
</evidence>